<evidence type="ECO:0000313" key="4">
    <source>
        <dbReference type="Proteomes" id="UP000001258"/>
    </source>
</evidence>
<protein>
    <submittedName>
        <fullName evidence="3">BH2008 protein</fullName>
    </submittedName>
</protein>
<keyword evidence="1" id="KW-0472">Membrane</keyword>
<sequence length="152" mass="16991">MKVGKSVLPSLAAAAFGVIILLLIPNQVSTAEINQMNARFFPYLLAIGIILLSVLSITIERTKFRPSGEGKRESVKRQLPPFAVLLGSMLWVILIPYLGFTLTTFFTTLSFMIILGNRKKLQLLFVPIAFTVTLYYSVVILMRMSVPQGMFF</sequence>
<gene>
    <name evidence="3" type="ordered locus">BH2008</name>
</gene>
<dbReference type="HOGENOM" id="CLU_1718663_0_0_9"/>
<reference evidence="3 4" key="1">
    <citation type="journal article" date="2000" name="Nucleic Acids Res.">
        <title>Complete genome sequence of the alkaliphilic bacterium Bacillus halodurans and genomic sequence comparison with Bacillus subtilis.</title>
        <authorList>
            <person name="Takami H."/>
            <person name="Nakasone K."/>
            <person name="Takaki Y."/>
            <person name="Maeno G."/>
            <person name="Sasaki R."/>
            <person name="Masui N."/>
            <person name="Fuji F."/>
            <person name="Hirama C."/>
            <person name="Nakamura Y."/>
            <person name="Ogasawara N."/>
            <person name="Kuhara S."/>
            <person name="Horikoshi K."/>
        </authorList>
    </citation>
    <scope>NUCLEOTIDE SEQUENCE [LARGE SCALE GENOMIC DNA]</scope>
    <source>
        <strain evidence="4">ATCC BAA-125 / DSM 18197 / FERM 7344 / JCM 9153 / C-125</strain>
    </source>
</reference>
<evidence type="ECO:0000313" key="3">
    <source>
        <dbReference type="EMBL" id="BAB05727.1"/>
    </source>
</evidence>
<keyword evidence="1" id="KW-1133">Transmembrane helix</keyword>
<keyword evidence="1" id="KW-0812">Transmembrane</keyword>
<evidence type="ECO:0000256" key="1">
    <source>
        <dbReference type="SAM" id="Phobius"/>
    </source>
</evidence>
<organism evidence="3 4">
    <name type="scientific">Halalkalibacterium halodurans (strain ATCC BAA-125 / DSM 18197 / FERM 7344 / JCM 9153 / C-125)</name>
    <name type="common">Bacillus halodurans</name>
    <dbReference type="NCBI Taxonomy" id="272558"/>
    <lineage>
        <taxon>Bacteria</taxon>
        <taxon>Bacillati</taxon>
        <taxon>Bacillota</taxon>
        <taxon>Bacilli</taxon>
        <taxon>Bacillales</taxon>
        <taxon>Bacillaceae</taxon>
        <taxon>Halalkalibacterium (ex Joshi et al. 2022)</taxon>
    </lineage>
</organism>
<evidence type="ECO:0000259" key="2">
    <source>
        <dbReference type="Pfam" id="PF07331"/>
    </source>
</evidence>
<name>Q9KBC0_HALH5</name>
<feature type="domain" description="DUF1468" evidence="2">
    <location>
        <begin position="14"/>
        <end position="147"/>
    </location>
</feature>
<dbReference type="KEGG" id="bha:BH2008"/>
<dbReference type="AlphaFoldDB" id="Q9KBC0"/>
<dbReference type="InterPro" id="IPR009936">
    <property type="entry name" value="DUF1468"/>
</dbReference>
<feature type="transmembrane region" description="Helical" evidence="1">
    <location>
        <begin position="121"/>
        <end position="142"/>
    </location>
</feature>
<keyword evidence="4" id="KW-1185">Reference proteome</keyword>
<dbReference type="PIR" id="H83900">
    <property type="entry name" value="H83900"/>
</dbReference>
<feature type="transmembrane region" description="Helical" evidence="1">
    <location>
        <begin position="40"/>
        <end position="61"/>
    </location>
</feature>
<dbReference type="EMBL" id="BA000004">
    <property type="protein sequence ID" value="BAB05727.1"/>
    <property type="molecule type" value="Genomic_DNA"/>
</dbReference>
<accession>Q9KBC0</accession>
<feature type="transmembrane region" description="Helical" evidence="1">
    <location>
        <begin position="82"/>
        <end position="115"/>
    </location>
</feature>
<dbReference type="Proteomes" id="UP000001258">
    <property type="component" value="Chromosome"/>
</dbReference>
<proteinExistence type="predicted"/>
<dbReference type="STRING" id="272558.gene:10727906"/>
<dbReference type="Pfam" id="PF07331">
    <property type="entry name" value="TctB"/>
    <property type="match status" value="1"/>
</dbReference>